<dbReference type="OrthoDB" id="5381491at2"/>
<keyword evidence="1" id="KW-0472">Membrane</keyword>
<dbReference type="HOGENOM" id="CLU_046535_2_1_10"/>
<dbReference type="EMBL" id="CM001403">
    <property type="protein sequence ID" value="EHQ27159.1"/>
    <property type="molecule type" value="Genomic_DNA"/>
</dbReference>
<dbReference type="Pfam" id="PF14257">
    <property type="entry name" value="DUF4349"/>
    <property type="match status" value="1"/>
</dbReference>
<accession>H1YDD3</accession>
<dbReference type="STRING" id="714943.Mucpa_3055"/>
<keyword evidence="1" id="KW-0812">Transmembrane</keyword>
<evidence type="ECO:0000313" key="3">
    <source>
        <dbReference type="EMBL" id="EHQ27159.1"/>
    </source>
</evidence>
<dbReference type="eggNOG" id="COG3206">
    <property type="taxonomic scope" value="Bacteria"/>
</dbReference>
<protein>
    <recommendedName>
        <fullName evidence="2">DUF4349 domain-containing protein</fullName>
    </recommendedName>
</protein>
<evidence type="ECO:0000256" key="1">
    <source>
        <dbReference type="SAM" id="Phobius"/>
    </source>
</evidence>
<keyword evidence="1" id="KW-1133">Transmembrane helix</keyword>
<evidence type="ECO:0000259" key="2">
    <source>
        <dbReference type="Pfam" id="PF14257"/>
    </source>
</evidence>
<evidence type="ECO:0000313" key="4">
    <source>
        <dbReference type="Proteomes" id="UP000002774"/>
    </source>
</evidence>
<organism evidence="3 4">
    <name type="scientific">Mucilaginibacter paludis DSM 18603</name>
    <dbReference type="NCBI Taxonomy" id="714943"/>
    <lineage>
        <taxon>Bacteria</taxon>
        <taxon>Pseudomonadati</taxon>
        <taxon>Bacteroidota</taxon>
        <taxon>Sphingobacteriia</taxon>
        <taxon>Sphingobacteriales</taxon>
        <taxon>Sphingobacteriaceae</taxon>
        <taxon>Mucilaginibacter</taxon>
    </lineage>
</organism>
<keyword evidence="4" id="KW-1185">Reference proteome</keyword>
<sequence>MKTTALTIMIALMLSACGNQKSKNVVSFPEPLMSADKDVAKYDMAAEKAVGGSVGNTAVKITDVRLTAPPTQQSPGIDTVKKIIKEGDIQFEAGDLSKTRGLIINAVNKAGGYVAEDNQSKDENTGRKEYVLKARIPSKNFDSVLDAISGTADRIDSKNVRVRDVTTEYIDIRSRLDNKRKLEGRYLALLNKAGKMEDILQIENKLTEIRSDIESTQGQLNYMNKQVAYSSLDITFYSKSIVVNNGDGFVYKFKSALSGGWDFLQGLFFSLIGAWPIIILGGILYLALKRYIKLRDAKKASAIRV</sequence>
<feature type="transmembrane region" description="Helical" evidence="1">
    <location>
        <begin position="267"/>
        <end position="288"/>
    </location>
</feature>
<dbReference type="RefSeq" id="WP_008507487.1">
    <property type="nucleotide sequence ID" value="NZ_CM001403.1"/>
</dbReference>
<feature type="domain" description="DUF4349" evidence="2">
    <location>
        <begin position="81"/>
        <end position="288"/>
    </location>
</feature>
<name>H1YDD3_9SPHI</name>
<dbReference type="PROSITE" id="PS51257">
    <property type="entry name" value="PROKAR_LIPOPROTEIN"/>
    <property type="match status" value="1"/>
</dbReference>
<proteinExistence type="predicted"/>
<dbReference type="Proteomes" id="UP000002774">
    <property type="component" value="Chromosome"/>
</dbReference>
<reference evidence="3" key="1">
    <citation type="submission" date="2011-09" db="EMBL/GenBank/DDBJ databases">
        <title>The permanent draft genome of Mucilaginibacter paludis DSM 18603.</title>
        <authorList>
            <consortium name="US DOE Joint Genome Institute (JGI-PGF)"/>
            <person name="Lucas S."/>
            <person name="Han J."/>
            <person name="Lapidus A."/>
            <person name="Bruce D."/>
            <person name="Goodwin L."/>
            <person name="Pitluck S."/>
            <person name="Peters L."/>
            <person name="Kyrpides N."/>
            <person name="Mavromatis K."/>
            <person name="Ivanova N."/>
            <person name="Mikhailova N."/>
            <person name="Held B."/>
            <person name="Detter J.C."/>
            <person name="Tapia R."/>
            <person name="Han C."/>
            <person name="Land M."/>
            <person name="Hauser L."/>
            <person name="Markowitz V."/>
            <person name="Cheng J.-F."/>
            <person name="Hugenholtz P."/>
            <person name="Woyke T."/>
            <person name="Wu D."/>
            <person name="Tindall B."/>
            <person name="Brambilla E."/>
            <person name="Klenk H.-P."/>
            <person name="Eisen J.A."/>
        </authorList>
    </citation>
    <scope>NUCLEOTIDE SEQUENCE [LARGE SCALE GENOMIC DNA]</scope>
    <source>
        <strain evidence="3">DSM 18603</strain>
    </source>
</reference>
<gene>
    <name evidence="3" type="ORF">Mucpa_3055</name>
</gene>
<dbReference type="AlphaFoldDB" id="H1YDD3"/>
<dbReference type="InterPro" id="IPR025645">
    <property type="entry name" value="DUF4349"/>
</dbReference>